<accession>A0A8J3ZRS8</accession>
<keyword evidence="1 4" id="KW-0808">Transferase</keyword>
<reference evidence="4" key="1">
    <citation type="submission" date="2021-01" db="EMBL/GenBank/DDBJ databases">
        <title>Whole genome shotgun sequence of Virgisporangium ochraceum NBRC 16418.</title>
        <authorList>
            <person name="Komaki H."/>
            <person name="Tamura T."/>
        </authorList>
    </citation>
    <scope>NUCLEOTIDE SEQUENCE</scope>
    <source>
        <strain evidence="4">NBRC 16418</strain>
    </source>
</reference>
<dbReference type="EMBL" id="BOPH01000017">
    <property type="protein sequence ID" value="GIJ66321.1"/>
    <property type="molecule type" value="Genomic_DNA"/>
</dbReference>
<evidence type="ECO:0000313" key="5">
    <source>
        <dbReference type="Proteomes" id="UP000635606"/>
    </source>
</evidence>
<dbReference type="InterPro" id="IPR008928">
    <property type="entry name" value="6-hairpin_glycosidase_sf"/>
</dbReference>
<organism evidence="4 5">
    <name type="scientific">Virgisporangium ochraceum</name>
    <dbReference type="NCBI Taxonomy" id="65505"/>
    <lineage>
        <taxon>Bacteria</taxon>
        <taxon>Bacillati</taxon>
        <taxon>Actinomycetota</taxon>
        <taxon>Actinomycetes</taxon>
        <taxon>Micromonosporales</taxon>
        <taxon>Micromonosporaceae</taxon>
        <taxon>Virgisporangium</taxon>
    </lineage>
</organism>
<dbReference type="GO" id="GO:0005975">
    <property type="term" value="P:carbohydrate metabolic process"/>
    <property type="evidence" value="ECO:0007669"/>
    <property type="project" value="InterPro"/>
</dbReference>
<dbReference type="Pfam" id="PF00534">
    <property type="entry name" value="Glycos_transf_1"/>
    <property type="match status" value="1"/>
</dbReference>
<evidence type="ECO:0000256" key="1">
    <source>
        <dbReference type="ARBA" id="ARBA00022679"/>
    </source>
</evidence>
<keyword evidence="5" id="KW-1185">Reference proteome</keyword>
<dbReference type="InterPro" id="IPR001296">
    <property type="entry name" value="Glyco_trans_1"/>
</dbReference>
<evidence type="ECO:0000313" key="4">
    <source>
        <dbReference type="EMBL" id="GIJ66321.1"/>
    </source>
</evidence>
<evidence type="ECO:0000259" key="3">
    <source>
        <dbReference type="Pfam" id="PF00534"/>
    </source>
</evidence>
<comment type="caution">
    <text evidence="4">The sequence shown here is derived from an EMBL/GenBank/DDBJ whole genome shotgun (WGS) entry which is preliminary data.</text>
</comment>
<dbReference type="SUPFAM" id="SSF48208">
    <property type="entry name" value="Six-hairpin glycosidases"/>
    <property type="match status" value="1"/>
</dbReference>
<protein>
    <submittedName>
        <fullName evidence="4">Glycosyl transferase</fullName>
    </submittedName>
</protein>
<dbReference type="GO" id="GO:0016757">
    <property type="term" value="F:glycosyltransferase activity"/>
    <property type="evidence" value="ECO:0007669"/>
    <property type="project" value="InterPro"/>
</dbReference>
<dbReference type="RefSeq" id="WP_203926296.1">
    <property type="nucleotide sequence ID" value="NZ_BOPH01000017.1"/>
</dbReference>
<evidence type="ECO:0000256" key="2">
    <source>
        <dbReference type="SAM" id="MobiDB-lite"/>
    </source>
</evidence>
<proteinExistence type="predicted"/>
<dbReference type="AlphaFoldDB" id="A0A8J3ZRS8"/>
<dbReference type="PANTHER" id="PTHR12526:SF572">
    <property type="entry name" value="BLL5144 PROTEIN"/>
    <property type="match status" value="1"/>
</dbReference>
<feature type="domain" description="Glycosyl transferase family 1" evidence="3">
    <location>
        <begin position="191"/>
        <end position="358"/>
    </location>
</feature>
<dbReference type="Gene3D" id="3.40.50.2000">
    <property type="entry name" value="Glycogen Phosphorylase B"/>
    <property type="match status" value="2"/>
</dbReference>
<dbReference type="Proteomes" id="UP000635606">
    <property type="component" value="Unassembled WGS sequence"/>
</dbReference>
<dbReference type="PANTHER" id="PTHR12526">
    <property type="entry name" value="GLYCOSYLTRANSFERASE"/>
    <property type="match status" value="1"/>
</dbReference>
<feature type="region of interest" description="Disordered" evidence="2">
    <location>
        <begin position="758"/>
        <end position="802"/>
    </location>
</feature>
<sequence length="802" mass="84806">MYRAAQTRLGIVSTYLPRRCGLATYTADLREALKGDLDPVVVAIDRDGLSYPDEVVAVIDQDRIASYVTAADDIAAAGVDAVLIQHEYGIFGGPNGSYVLHLARALTRQGIPYLVTLHTQLANPTAGQSATLSALCAGAARVTVFTETARQLAIRAGIATGQQLTVVPHGAPEILRAVPPREDLREHVTQVLNRLGDDPVLTTFGLVSAGKGLEDAIGALARVVERHPTTRYVIAGATHPEIVRHEGESYRQGLHRLARDLGLTDNVHFIDSFLTPAELSALLRRTTIFVTPYLSPEQICSGALTFAVAAGCPVVSTDYRYASDLLADGAGVLVPCRDVPALAAGITGLLDSPPALAATRGAADSRGSRLTWPAVGLQAAQLIRDVVSEARSRGAGRLSVPPVPVPRLRLHHLGRLTDEFGIVEFSRGADPDLDYGYNVDDVSRLAIVSAGLLALAPPAAPQVLTLARRWAGMSVRFLTAAVRDGRMHNRMSYGGSWTDDPHPGDHVGRSVWALGVLAAGTGVPPETRREARVLLARLAPDTPALAGSGLRSVAYALLGCSAAGTGPIASLVARLDAALTATADADWYWFEPELTYDNARLPHALLAGAEALGDAGAAAHALTALDWYADHAGLTAGTLRNVGNRWHRRDAPDGWADDGDEQPIDAASAVEAMVAAWRHTGDARYGSLAGVAYDWFHGRNRRGVPLYDARTGACHDGLTPDGVNANQGAESTLAHLQAELALLTAGLAALPDRVPVEPSADARAAGVKPERKSTFLANDRAKSKPGRRAGTRSTWKGQHDAR</sequence>
<dbReference type="SUPFAM" id="SSF53756">
    <property type="entry name" value="UDP-Glycosyltransferase/glycogen phosphorylase"/>
    <property type="match status" value="1"/>
</dbReference>
<name>A0A8J3ZRS8_9ACTN</name>
<gene>
    <name evidence="4" type="ORF">Voc01_012380</name>
</gene>